<comment type="caution">
    <text evidence="6">The sequence shown here is derived from an EMBL/GenBank/DDBJ whole genome shotgun (WGS) entry which is preliminary data.</text>
</comment>
<keyword evidence="3" id="KW-0804">Transcription</keyword>
<evidence type="ECO:0000256" key="4">
    <source>
        <dbReference type="PROSITE-ProRule" id="PRU00335"/>
    </source>
</evidence>
<dbReference type="GO" id="GO:0003700">
    <property type="term" value="F:DNA-binding transcription factor activity"/>
    <property type="evidence" value="ECO:0007669"/>
    <property type="project" value="TreeGrafter"/>
</dbReference>
<dbReference type="PATRIC" id="fig|1293598.4.peg.297"/>
<dbReference type="InterPro" id="IPR036271">
    <property type="entry name" value="Tet_transcr_reg_TetR-rel_C_sf"/>
</dbReference>
<sequence>MAQRRRGDALQEDIYAATYHLLETEGYQGVTFARVARGAQTSRSVLYRYYDNVFDLVFETIMAQIQAVGDVLRADNLDQGNLRATLIYVGEQFAQQVSSAPQKYLRNLFSEMMQQRDQERVDRILDIATTNNRAIMDDVIVQALKRGELTHRPTADAQLVIFQLIRYHYMVGNRTLDTTELTHLVDHVILPAMRHYDTNED</sequence>
<dbReference type="Gene3D" id="1.10.10.60">
    <property type="entry name" value="Homeodomain-like"/>
    <property type="match status" value="1"/>
</dbReference>
<protein>
    <submittedName>
        <fullName evidence="6">Transcription regulator</fullName>
    </submittedName>
</protein>
<dbReference type="PROSITE" id="PS50977">
    <property type="entry name" value="HTH_TETR_2"/>
    <property type="match status" value="1"/>
</dbReference>
<accession>A0A0R2MUE0</accession>
<feature type="DNA-binding region" description="H-T-H motif" evidence="4">
    <location>
        <begin position="31"/>
        <end position="50"/>
    </location>
</feature>
<dbReference type="SUPFAM" id="SSF46689">
    <property type="entry name" value="Homeodomain-like"/>
    <property type="match status" value="1"/>
</dbReference>
<dbReference type="STRING" id="1293598.IV56_GL000278"/>
<dbReference type="InterPro" id="IPR009057">
    <property type="entry name" value="Homeodomain-like_sf"/>
</dbReference>
<evidence type="ECO:0000256" key="1">
    <source>
        <dbReference type="ARBA" id="ARBA00023015"/>
    </source>
</evidence>
<name>A0A0R2MUE0_9LACO</name>
<dbReference type="InterPro" id="IPR001647">
    <property type="entry name" value="HTH_TetR"/>
</dbReference>
<dbReference type="PANTHER" id="PTHR30055:SF148">
    <property type="entry name" value="TETR-FAMILY TRANSCRIPTIONAL REGULATOR"/>
    <property type="match status" value="1"/>
</dbReference>
<dbReference type="Gene3D" id="1.10.357.10">
    <property type="entry name" value="Tetracycline Repressor, domain 2"/>
    <property type="match status" value="1"/>
</dbReference>
<evidence type="ECO:0000313" key="7">
    <source>
        <dbReference type="Proteomes" id="UP000050969"/>
    </source>
</evidence>
<reference evidence="6 7" key="1">
    <citation type="journal article" date="2015" name="Genome Announc.">
        <title>Expanding the biotechnology potential of lactobacilli through comparative genomics of 213 strains and associated genera.</title>
        <authorList>
            <person name="Sun Z."/>
            <person name="Harris H.M."/>
            <person name="McCann A."/>
            <person name="Guo C."/>
            <person name="Argimon S."/>
            <person name="Zhang W."/>
            <person name="Yang X."/>
            <person name="Jeffery I.B."/>
            <person name="Cooney J.C."/>
            <person name="Kagawa T.F."/>
            <person name="Liu W."/>
            <person name="Song Y."/>
            <person name="Salvetti E."/>
            <person name="Wrobel A."/>
            <person name="Rasinkangas P."/>
            <person name="Parkhill J."/>
            <person name="Rea M.C."/>
            <person name="O'Sullivan O."/>
            <person name="Ritari J."/>
            <person name="Douillard F.P."/>
            <person name="Paul Ross R."/>
            <person name="Yang R."/>
            <person name="Briner A.E."/>
            <person name="Felis G.E."/>
            <person name="de Vos W.M."/>
            <person name="Barrangou R."/>
            <person name="Klaenhammer T.R."/>
            <person name="Caufield P.W."/>
            <person name="Cui Y."/>
            <person name="Zhang H."/>
            <person name="O'Toole P.W."/>
        </authorList>
    </citation>
    <scope>NUCLEOTIDE SEQUENCE [LARGE SCALE GENOMIC DNA]</scope>
    <source>
        <strain evidence="6 7">DSM 24301</strain>
    </source>
</reference>
<dbReference type="Proteomes" id="UP000050969">
    <property type="component" value="Unassembled WGS sequence"/>
</dbReference>
<dbReference type="AlphaFoldDB" id="A0A0R2MUE0"/>
<dbReference type="GO" id="GO:0000976">
    <property type="term" value="F:transcription cis-regulatory region binding"/>
    <property type="evidence" value="ECO:0007669"/>
    <property type="project" value="TreeGrafter"/>
</dbReference>
<dbReference type="EMBL" id="JQCE01000075">
    <property type="protein sequence ID" value="KRO15187.1"/>
    <property type="molecule type" value="Genomic_DNA"/>
</dbReference>
<keyword evidence="2 4" id="KW-0238">DNA-binding</keyword>
<dbReference type="Pfam" id="PF16859">
    <property type="entry name" value="TetR_C_11"/>
    <property type="match status" value="1"/>
</dbReference>
<evidence type="ECO:0000259" key="5">
    <source>
        <dbReference type="PROSITE" id="PS50977"/>
    </source>
</evidence>
<gene>
    <name evidence="6" type="ORF">IV56_GL000278</name>
</gene>
<dbReference type="RefSeq" id="WP_056993398.1">
    <property type="nucleotide sequence ID" value="NZ_JQCE01000075.1"/>
</dbReference>
<dbReference type="PANTHER" id="PTHR30055">
    <property type="entry name" value="HTH-TYPE TRANSCRIPTIONAL REGULATOR RUTR"/>
    <property type="match status" value="1"/>
</dbReference>
<dbReference type="Pfam" id="PF00440">
    <property type="entry name" value="TetR_N"/>
    <property type="match status" value="1"/>
</dbReference>
<evidence type="ECO:0000313" key="6">
    <source>
        <dbReference type="EMBL" id="KRO15187.1"/>
    </source>
</evidence>
<keyword evidence="7" id="KW-1185">Reference proteome</keyword>
<keyword evidence="1" id="KW-0805">Transcription regulation</keyword>
<evidence type="ECO:0000256" key="2">
    <source>
        <dbReference type="ARBA" id="ARBA00023125"/>
    </source>
</evidence>
<dbReference type="SUPFAM" id="SSF48498">
    <property type="entry name" value="Tetracyclin repressor-like, C-terminal domain"/>
    <property type="match status" value="1"/>
</dbReference>
<dbReference type="InterPro" id="IPR050109">
    <property type="entry name" value="HTH-type_TetR-like_transc_reg"/>
</dbReference>
<proteinExistence type="predicted"/>
<evidence type="ECO:0000256" key="3">
    <source>
        <dbReference type="ARBA" id="ARBA00023163"/>
    </source>
</evidence>
<dbReference type="InterPro" id="IPR011075">
    <property type="entry name" value="TetR_C"/>
</dbReference>
<feature type="domain" description="HTH tetR-type" evidence="5">
    <location>
        <begin position="8"/>
        <end position="68"/>
    </location>
</feature>
<organism evidence="6 7">
    <name type="scientific">Lacticaseibacillus saniviri JCM 17471 = DSM 24301</name>
    <dbReference type="NCBI Taxonomy" id="1293598"/>
    <lineage>
        <taxon>Bacteria</taxon>
        <taxon>Bacillati</taxon>
        <taxon>Bacillota</taxon>
        <taxon>Bacilli</taxon>
        <taxon>Lactobacillales</taxon>
        <taxon>Lactobacillaceae</taxon>
        <taxon>Lacticaseibacillus</taxon>
    </lineage>
</organism>